<evidence type="ECO:0000256" key="4">
    <source>
        <dbReference type="ARBA" id="ARBA00022737"/>
    </source>
</evidence>
<dbReference type="InterPro" id="IPR003593">
    <property type="entry name" value="AAA+_ATPase"/>
</dbReference>
<accession>A0A645A5F0</accession>
<dbReference type="Gene3D" id="3.40.50.300">
    <property type="entry name" value="P-loop containing nucleotide triphosphate hydrolases"/>
    <property type="match status" value="2"/>
</dbReference>
<evidence type="ECO:0000256" key="7">
    <source>
        <dbReference type="ARBA" id="ARBA00032345"/>
    </source>
</evidence>
<evidence type="ECO:0000313" key="9">
    <source>
        <dbReference type="EMBL" id="MPM48307.1"/>
    </source>
</evidence>
<keyword evidence="4" id="KW-0677">Repeat</keyword>
<proteinExistence type="inferred from homology"/>
<reference evidence="9" key="1">
    <citation type="submission" date="2019-08" db="EMBL/GenBank/DDBJ databases">
        <authorList>
            <person name="Kucharzyk K."/>
            <person name="Murdoch R.W."/>
            <person name="Higgins S."/>
            <person name="Loffler F."/>
        </authorList>
    </citation>
    <scope>NUCLEOTIDE SEQUENCE</scope>
</reference>
<dbReference type="SMART" id="SM00382">
    <property type="entry name" value="AAA"/>
    <property type="match status" value="2"/>
</dbReference>
<feature type="domain" description="EngA-type G" evidence="8">
    <location>
        <begin position="194"/>
        <end position="369"/>
    </location>
</feature>
<keyword evidence="5" id="KW-0547">Nucleotide-binding</keyword>
<keyword evidence="3" id="KW-0690">Ribosome biogenesis</keyword>
<dbReference type="PRINTS" id="PR00326">
    <property type="entry name" value="GTP1OBG"/>
</dbReference>
<evidence type="ECO:0000256" key="5">
    <source>
        <dbReference type="ARBA" id="ARBA00022741"/>
    </source>
</evidence>
<comment type="caution">
    <text evidence="9">The sequence shown here is derived from an EMBL/GenBank/DDBJ whole genome shotgun (WGS) entry which is preliminary data.</text>
</comment>
<evidence type="ECO:0000259" key="8">
    <source>
        <dbReference type="PROSITE" id="PS51712"/>
    </source>
</evidence>
<dbReference type="GO" id="GO:0005525">
    <property type="term" value="F:GTP binding"/>
    <property type="evidence" value="ECO:0007669"/>
    <property type="project" value="UniProtKB-KW"/>
</dbReference>
<keyword evidence="6" id="KW-0342">GTP-binding</keyword>
<dbReference type="PROSITE" id="PS51712">
    <property type="entry name" value="G_ENGA"/>
    <property type="match status" value="2"/>
</dbReference>
<dbReference type="Pfam" id="PF14714">
    <property type="entry name" value="KH_dom-like"/>
    <property type="match status" value="1"/>
</dbReference>
<dbReference type="HAMAP" id="MF_00195">
    <property type="entry name" value="GTPase_Der"/>
    <property type="match status" value="1"/>
</dbReference>
<dbReference type="Gene3D" id="3.30.300.20">
    <property type="match status" value="1"/>
</dbReference>
<dbReference type="InterPro" id="IPR006073">
    <property type="entry name" value="GTP-bd"/>
</dbReference>
<dbReference type="PANTHER" id="PTHR43834">
    <property type="entry name" value="GTPASE DER"/>
    <property type="match status" value="1"/>
</dbReference>
<evidence type="ECO:0000256" key="2">
    <source>
        <dbReference type="ARBA" id="ARBA00020953"/>
    </source>
</evidence>
<dbReference type="FunFam" id="3.40.50.300:FF:000040">
    <property type="entry name" value="GTPase Der"/>
    <property type="match status" value="1"/>
</dbReference>
<dbReference type="CDD" id="cd01894">
    <property type="entry name" value="EngA1"/>
    <property type="match status" value="1"/>
</dbReference>
<organism evidence="9">
    <name type="scientific">bioreactor metagenome</name>
    <dbReference type="NCBI Taxonomy" id="1076179"/>
    <lineage>
        <taxon>unclassified sequences</taxon>
        <taxon>metagenomes</taxon>
        <taxon>ecological metagenomes</taxon>
    </lineage>
</organism>
<protein>
    <recommendedName>
        <fullName evidence="2">GTPase Der</fullName>
    </recommendedName>
    <alternativeName>
        <fullName evidence="7">GTP-binding protein EngA</fullName>
    </alternativeName>
</protein>
<comment type="similarity">
    <text evidence="1">Belongs to the TRAFAC class TrmE-Era-EngA-EngB-Septin-like GTPase superfamily. EngA (Der) GTPase family.</text>
</comment>
<dbReference type="InterPro" id="IPR005225">
    <property type="entry name" value="Small_GTP-bd"/>
</dbReference>
<dbReference type="InterPro" id="IPR031166">
    <property type="entry name" value="G_ENGA"/>
</dbReference>
<dbReference type="FunFam" id="3.40.50.300:FF:000057">
    <property type="entry name" value="GTPase Der"/>
    <property type="match status" value="1"/>
</dbReference>
<dbReference type="SUPFAM" id="SSF52540">
    <property type="entry name" value="P-loop containing nucleoside triphosphate hydrolases"/>
    <property type="match status" value="2"/>
</dbReference>
<feature type="domain" description="EngA-type G" evidence="8">
    <location>
        <begin position="4"/>
        <end position="186"/>
    </location>
</feature>
<dbReference type="PIRSF" id="PIRSF006485">
    <property type="entry name" value="GTP-binding_EngA"/>
    <property type="match status" value="1"/>
</dbReference>
<dbReference type="NCBIfam" id="TIGR03594">
    <property type="entry name" value="GTPase_EngA"/>
    <property type="match status" value="1"/>
</dbReference>
<gene>
    <name evidence="9" type="primary">der_41</name>
    <name evidence="9" type="ORF">SDC9_95031</name>
</gene>
<dbReference type="AlphaFoldDB" id="A0A645A5F0"/>
<dbReference type="InterPro" id="IPR032859">
    <property type="entry name" value="KH_dom-like"/>
</dbReference>
<dbReference type="Pfam" id="PF01926">
    <property type="entry name" value="MMR_HSR1"/>
    <property type="match status" value="2"/>
</dbReference>
<dbReference type="FunFam" id="3.30.300.20:FF:000004">
    <property type="entry name" value="GTPase Der"/>
    <property type="match status" value="1"/>
</dbReference>
<evidence type="ECO:0000256" key="1">
    <source>
        <dbReference type="ARBA" id="ARBA00008279"/>
    </source>
</evidence>
<evidence type="ECO:0000256" key="3">
    <source>
        <dbReference type="ARBA" id="ARBA00022517"/>
    </source>
</evidence>
<dbReference type="InterPro" id="IPR027417">
    <property type="entry name" value="P-loop_NTPase"/>
</dbReference>
<dbReference type="GO" id="GO:0043022">
    <property type="term" value="F:ribosome binding"/>
    <property type="evidence" value="ECO:0007669"/>
    <property type="project" value="TreeGrafter"/>
</dbReference>
<name>A0A645A5F0_9ZZZZ</name>
<dbReference type="NCBIfam" id="TIGR00231">
    <property type="entry name" value="small_GTP"/>
    <property type="match status" value="2"/>
</dbReference>
<dbReference type="EMBL" id="VSSQ01012044">
    <property type="protein sequence ID" value="MPM48307.1"/>
    <property type="molecule type" value="Genomic_DNA"/>
</dbReference>
<dbReference type="PANTHER" id="PTHR43834:SF6">
    <property type="entry name" value="GTPASE DER"/>
    <property type="match status" value="1"/>
</dbReference>
<sequence length="455" mass="50248">MTKPVVALVGRPNVGKSTLFNRLCGEMLAIVDDTPGTTRDRLFGEGEWAGVEFDVIDTGGIDPTDNSRRDPLSIGSADFVKEIRTQAVVAVEEADFVLFLTDAISGITPADKEVADILRRNQKMVDGKATPPIFLVVNKADSFKQREWVNEFYELGLGDPFAISAVHGTGTGDLLDALVAAFPEKEPEVEEDSVKIAIVGKPNVGKSSLLNRLAGEERSIVSPIAGTTRDAVDTYLNISGIPVTLIDTAGIRRRGHIDPGVEKFSVVRSLRAIERCDVALLMIDAVDNITAQDTHIAGYIKEAWKSAIVVVNKWDAVEKDSYTMKAYTDKIRNELNFVDYVPIIFISAKTGQRVEQVMPLALQVQEERLARITTGAFNRIIQEAQDTHAPTSRTGSALKMYYGTQVRSDPPTFMIYCNNPKLAHFTYVRFLENQIRKVFPFTGTPIHIVLKPRHD</sequence>
<evidence type="ECO:0000256" key="6">
    <source>
        <dbReference type="ARBA" id="ARBA00023134"/>
    </source>
</evidence>
<dbReference type="CDD" id="cd01895">
    <property type="entry name" value="EngA2"/>
    <property type="match status" value="1"/>
</dbReference>
<dbReference type="GO" id="GO:0042254">
    <property type="term" value="P:ribosome biogenesis"/>
    <property type="evidence" value="ECO:0007669"/>
    <property type="project" value="UniProtKB-KW"/>
</dbReference>
<dbReference type="InterPro" id="IPR015946">
    <property type="entry name" value="KH_dom-like_a/b"/>
</dbReference>
<dbReference type="InterPro" id="IPR016484">
    <property type="entry name" value="GTPase_Der"/>
</dbReference>